<comment type="caution">
    <text evidence="2">The sequence shown here is derived from an EMBL/GenBank/DDBJ whole genome shotgun (WGS) entry which is preliminary data.</text>
</comment>
<keyword evidence="1" id="KW-1133">Transmembrane helix</keyword>
<gene>
    <name evidence="2" type="ORF">C8D89_10356</name>
</gene>
<protein>
    <submittedName>
        <fullName evidence="2">Uncharacterized protein DUF1772</fullName>
    </submittedName>
</protein>
<feature type="transmembrane region" description="Helical" evidence="1">
    <location>
        <begin position="139"/>
        <end position="157"/>
    </location>
</feature>
<evidence type="ECO:0000313" key="2">
    <source>
        <dbReference type="EMBL" id="PVZ11726.1"/>
    </source>
</evidence>
<reference evidence="2 3" key="1">
    <citation type="submission" date="2018-04" db="EMBL/GenBank/DDBJ databases">
        <title>Genomic Encyclopedia of Type Strains, Phase IV (KMG-IV): sequencing the most valuable type-strain genomes for metagenomic binning, comparative biology and taxonomic classification.</title>
        <authorList>
            <person name="Goeker M."/>
        </authorList>
    </citation>
    <scope>NUCLEOTIDE SEQUENCE [LARGE SCALE GENOMIC DNA]</scope>
    <source>
        <strain evidence="2 3">DSM 45771</strain>
    </source>
</reference>
<evidence type="ECO:0000256" key="1">
    <source>
        <dbReference type="SAM" id="Phobius"/>
    </source>
</evidence>
<keyword evidence="1" id="KW-0812">Transmembrane</keyword>
<organism evidence="2 3">
    <name type="scientific">Actinomycetospora cinnamomea</name>
    <dbReference type="NCBI Taxonomy" id="663609"/>
    <lineage>
        <taxon>Bacteria</taxon>
        <taxon>Bacillati</taxon>
        <taxon>Actinomycetota</taxon>
        <taxon>Actinomycetes</taxon>
        <taxon>Pseudonocardiales</taxon>
        <taxon>Pseudonocardiaceae</taxon>
        <taxon>Actinomycetospora</taxon>
    </lineage>
</organism>
<name>A0A2U1FHS9_9PSEU</name>
<sequence>MSRATLTTAALAATVWTTMISFGGIAAETVILYPNIFADAPASLERARDFLVVSGPSDYYPPLGAATVLTLLAATVLTWREPRLRWWAAAAAAVFVVCEFLFSAAFFWPRNEIMFVDPLGAHSPAYLREVAAEFVAGHGVRLVGSAVTAGLAFVALWRRLRSTAAAHPGAAQRLEAAR</sequence>
<feature type="transmembrane region" description="Helical" evidence="1">
    <location>
        <begin position="59"/>
        <end position="79"/>
    </location>
</feature>
<keyword evidence="3" id="KW-1185">Reference proteome</keyword>
<dbReference type="EMBL" id="QEKW01000003">
    <property type="protein sequence ID" value="PVZ11726.1"/>
    <property type="molecule type" value="Genomic_DNA"/>
</dbReference>
<proteinExistence type="predicted"/>
<accession>A0A2U1FHS9</accession>
<keyword evidence="1" id="KW-0472">Membrane</keyword>
<evidence type="ECO:0000313" key="3">
    <source>
        <dbReference type="Proteomes" id="UP000245639"/>
    </source>
</evidence>
<feature type="transmembrane region" description="Helical" evidence="1">
    <location>
        <begin position="86"/>
        <end position="108"/>
    </location>
</feature>
<dbReference type="AlphaFoldDB" id="A0A2U1FHS9"/>
<dbReference type="Proteomes" id="UP000245639">
    <property type="component" value="Unassembled WGS sequence"/>
</dbReference>
<dbReference type="RefSeq" id="WP_207787114.1">
    <property type="nucleotide sequence ID" value="NZ_QEKW01000003.1"/>
</dbReference>